<organism evidence="8 9">
    <name type="scientific">Daucus carota subsp. sativus</name>
    <name type="common">Carrot</name>
    <dbReference type="NCBI Taxonomy" id="79200"/>
    <lineage>
        <taxon>Eukaryota</taxon>
        <taxon>Viridiplantae</taxon>
        <taxon>Streptophyta</taxon>
        <taxon>Embryophyta</taxon>
        <taxon>Tracheophyta</taxon>
        <taxon>Spermatophyta</taxon>
        <taxon>Magnoliopsida</taxon>
        <taxon>eudicotyledons</taxon>
        <taxon>Gunneridae</taxon>
        <taxon>Pentapetalae</taxon>
        <taxon>asterids</taxon>
        <taxon>campanulids</taxon>
        <taxon>Apiales</taxon>
        <taxon>Apiaceae</taxon>
        <taxon>Apioideae</taxon>
        <taxon>Scandiceae</taxon>
        <taxon>Daucinae</taxon>
        <taxon>Daucus</taxon>
        <taxon>Daucus sect. Daucus</taxon>
    </lineage>
</organism>
<dbReference type="Gene3D" id="1.20.1250.20">
    <property type="entry name" value="MFS general substrate transporter like domains"/>
    <property type="match status" value="1"/>
</dbReference>
<evidence type="ECO:0000256" key="7">
    <source>
        <dbReference type="SAM" id="Phobius"/>
    </source>
</evidence>
<evidence type="ECO:0000313" key="9">
    <source>
        <dbReference type="Proteomes" id="UP000077755"/>
    </source>
</evidence>
<dbReference type="Proteomes" id="UP000077755">
    <property type="component" value="Chromosome 1"/>
</dbReference>
<protein>
    <recommendedName>
        <fullName evidence="10">Major facilitator superfamily (MFS) profile domain-containing protein</fullName>
    </recommendedName>
</protein>
<feature type="transmembrane region" description="Helical" evidence="7">
    <location>
        <begin position="54"/>
        <end position="81"/>
    </location>
</feature>
<keyword evidence="9" id="KW-1185">Reference proteome</keyword>
<feature type="transmembrane region" description="Helical" evidence="7">
    <location>
        <begin position="101"/>
        <end position="121"/>
    </location>
</feature>
<dbReference type="GO" id="GO:0016020">
    <property type="term" value="C:membrane"/>
    <property type="evidence" value="ECO:0007669"/>
    <property type="project" value="UniProtKB-SubCell"/>
</dbReference>
<reference evidence="8" key="1">
    <citation type="journal article" date="2016" name="Nat. Genet.">
        <title>A high-quality carrot genome assembly provides new insights into carotenoid accumulation and asterid genome evolution.</title>
        <authorList>
            <person name="Iorizzo M."/>
            <person name="Ellison S."/>
            <person name="Senalik D."/>
            <person name="Zeng P."/>
            <person name="Satapoomin P."/>
            <person name="Huang J."/>
            <person name="Bowman M."/>
            <person name="Iovene M."/>
            <person name="Sanseverino W."/>
            <person name="Cavagnaro P."/>
            <person name="Yildiz M."/>
            <person name="Macko-Podgorni A."/>
            <person name="Moranska E."/>
            <person name="Grzebelus E."/>
            <person name="Grzebelus D."/>
            <person name="Ashrafi H."/>
            <person name="Zheng Z."/>
            <person name="Cheng S."/>
            <person name="Spooner D."/>
            <person name="Van Deynze A."/>
            <person name="Simon P."/>
        </authorList>
    </citation>
    <scope>NUCLEOTIDE SEQUENCE</scope>
    <source>
        <tissue evidence="8">Leaf</tissue>
    </source>
</reference>
<dbReference type="PANTHER" id="PTHR48020:SF49">
    <property type="entry name" value="SUGAR TRANSPORTER"/>
    <property type="match status" value="1"/>
</dbReference>
<dbReference type="SUPFAM" id="SSF103473">
    <property type="entry name" value="MFS general substrate transporter"/>
    <property type="match status" value="1"/>
</dbReference>
<comment type="similarity">
    <text evidence="6">Belongs to the major facilitator superfamily. Phosphate:H(+) symporter (TC 2.A.1.9) family.</text>
</comment>
<dbReference type="InterPro" id="IPR005828">
    <property type="entry name" value="MFS_sugar_transport-like"/>
</dbReference>
<dbReference type="AlphaFoldDB" id="A0AAF0W590"/>
<dbReference type="PANTHER" id="PTHR48020">
    <property type="entry name" value="PROTON MYO-INOSITOL COTRANSPORTER"/>
    <property type="match status" value="1"/>
</dbReference>
<keyword evidence="3 7" id="KW-0812">Transmembrane</keyword>
<dbReference type="InterPro" id="IPR050814">
    <property type="entry name" value="Myo-inositol_Transporter"/>
</dbReference>
<reference evidence="8" key="2">
    <citation type="submission" date="2022-03" db="EMBL/GenBank/DDBJ databases">
        <title>Draft title - Genomic analysis of global carrot germplasm unveils the trajectory of domestication and the origin of high carotenoid orange carrot.</title>
        <authorList>
            <person name="Iorizzo M."/>
            <person name="Ellison S."/>
            <person name="Senalik D."/>
            <person name="Macko-Podgorni A."/>
            <person name="Grzebelus D."/>
            <person name="Bostan H."/>
            <person name="Rolling W."/>
            <person name="Curaba J."/>
            <person name="Simon P."/>
        </authorList>
    </citation>
    <scope>NUCLEOTIDE SEQUENCE</scope>
    <source>
        <tissue evidence="8">Leaf</tissue>
    </source>
</reference>
<evidence type="ECO:0000313" key="8">
    <source>
        <dbReference type="EMBL" id="WOG83262.1"/>
    </source>
</evidence>
<evidence type="ECO:0000256" key="5">
    <source>
        <dbReference type="ARBA" id="ARBA00023136"/>
    </source>
</evidence>
<evidence type="ECO:0000256" key="2">
    <source>
        <dbReference type="ARBA" id="ARBA00022448"/>
    </source>
</evidence>
<proteinExistence type="inferred from homology"/>
<accession>A0AAF0W590</accession>
<keyword evidence="5 7" id="KW-0472">Membrane</keyword>
<dbReference type="InterPro" id="IPR036259">
    <property type="entry name" value="MFS_trans_sf"/>
</dbReference>
<evidence type="ECO:0000256" key="1">
    <source>
        <dbReference type="ARBA" id="ARBA00004370"/>
    </source>
</evidence>
<evidence type="ECO:0000256" key="3">
    <source>
        <dbReference type="ARBA" id="ARBA00022692"/>
    </source>
</evidence>
<evidence type="ECO:0008006" key="10">
    <source>
        <dbReference type="Google" id="ProtNLM"/>
    </source>
</evidence>
<keyword evidence="2" id="KW-0813">Transport</keyword>
<gene>
    <name evidence="8" type="ORF">DCAR_0102437</name>
</gene>
<comment type="subcellular location">
    <subcellularLocation>
        <location evidence="1">Membrane</location>
    </subcellularLocation>
</comment>
<sequence>MFLIRILQQYHHPRNYNISTSNITKYRWSKSGLLEKKPVRSLRISTFCFPKYPIFNLFAGVGIRFGVMIAPVYMCEIAPAVARSSLTSFLEIFYKFGNLSWVMIVVRILPSTIIGCALFFIPESPTWLVMKHLIDDARLVLLKTIESEREATGHGNAEQYEEKAVWRDCYILTLEF</sequence>
<name>A0AAF0W590_DAUCS</name>
<evidence type="ECO:0000256" key="6">
    <source>
        <dbReference type="ARBA" id="ARBA00044504"/>
    </source>
</evidence>
<dbReference type="EMBL" id="CP093343">
    <property type="protein sequence ID" value="WOG83262.1"/>
    <property type="molecule type" value="Genomic_DNA"/>
</dbReference>
<dbReference type="GO" id="GO:0022857">
    <property type="term" value="F:transmembrane transporter activity"/>
    <property type="evidence" value="ECO:0007669"/>
    <property type="project" value="InterPro"/>
</dbReference>
<evidence type="ECO:0000256" key="4">
    <source>
        <dbReference type="ARBA" id="ARBA00022989"/>
    </source>
</evidence>
<keyword evidence="4 7" id="KW-1133">Transmembrane helix</keyword>
<dbReference type="Pfam" id="PF00083">
    <property type="entry name" value="Sugar_tr"/>
    <property type="match status" value="1"/>
</dbReference>